<organism evidence="7 8">
    <name type="scientific">Aegilops tauschii subsp. strangulata</name>
    <name type="common">Goatgrass</name>
    <dbReference type="NCBI Taxonomy" id="200361"/>
    <lineage>
        <taxon>Eukaryota</taxon>
        <taxon>Viridiplantae</taxon>
        <taxon>Streptophyta</taxon>
        <taxon>Embryophyta</taxon>
        <taxon>Tracheophyta</taxon>
        <taxon>Spermatophyta</taxon>
        <taxon>Magnoliopsida</taxon>
        <taxon>Liliopsida</taxon>
        <taxon>Poales</taxon>
        <taxon>Poaceae</taxon>
        <taxon>BOP clade</taxon>
        <taxon>Pooideae</taxon>
        <taxon>Triticodae</taxon>
        <taxon>Triticeae</taxon>
        <taxon>Triticinae</taxon>
        <taxon>Aegilops</taxon>
    </lineage>
</organism>
<dbReference type="Proteomes" id="UP000015105">
    <property type="component" value="Chromosome 7D"/>
</dbReference>
<dbReference type="Pfam" id="PF18052">
    <property type="entry name" value="Rx_N"/>
    <property type="match status" value="1"/>
</dbReference>
<proteinExistence type="inferred from homology"/>
<reference evidence="8" key="1">
    <citation type="journal article" date="2014" name="Science">
        <title>Ancient hybridizations among the ancestral genomes of bread wheat.</title>
        <authorList>
            <consortium name="International Wheat Genome Sequencing Consortium,"/>
            <person name="Marcussen T."/>
            <person name="Sandve S.R."/>
            <person name="Heier L."/>
            <person name="Spannagl M."/>
            <person name="Pfeifer M."/>
            <person name="Jakobsen K.S."/>
            <person name="Wulff B.B."/>
            <person name="Steuernagel B."/>
            <person name="Mayer K.F."/>
            <person name="Olsen O.A."/>
        </authorList>
    </citation>
    <scope>NUCLEOTIDE SEQUENCE [LARGE SCALE GENOMIC DNA]</scope>
    <source>
        <strain evidence="8">cv. AL8/78</strain>
    </source>
</reference>
<evidence type="ECO:0000256" key="4">
    <source>
        <dbReference type="ARBA" id="ARBA00022741"/>
    </source>
</evidence>
<evidence type="ECO:0000256" key="3">
    <source>
        <dbReference type="ARBA" id="ARBA00022737"/>
    </source>
</evidence>
<comment type="similarity">
    <text evidence="1">Belongs to the disease resistance NB-LRR family.</text>
</comment>
<keyword evidence="2" id="KW-0433">Leucine-rich repeat</keyword>
<reference evidence="7" key="5">
    <citation type="journal article" date="2021" name="G3 (Bethesda)">
        <title>Aegilops tauschii genome assembly Aet v5.0 features greater sequence contiguity and improved annotation.</title>
        <authorList>
            <person name="Wang L."/>
            <person name="Zhu T."/>
            <person name="Rodriguez J.C."/>
            <person name="Deal K.R."/>
            <person name="Dubcovsky J."/>
            <person name="McGuire P.E."/>
            <person name="Lux T."/>
            <person name="Spannagl M."/>
            <person name="Mayer K.F.X."/>
            <person name="Baldrich P."/>
            <person name="Meyers B.C."/>
            <person name="Huo N."/>
            <person name="Gu Y.Q."/>
            <person name="Zhou H."/>
            <person name="Devos K.M."/>
            <person name="Bennetzen J.L."/>
            <person name="Unver T."/>
            <person name="Budak H."/>
            <person name="Gulick P.J."/>
            <person name="Galiba G."/>
            <person name="Kalapos B."/>
            <person name="Nelson D.R."/>
            <person name="Li P."/>
            <person name="You F.M."/>
            <person name="Luo M.C."/>
            <person name="Dvorak J."/>
        </authorList>
    </citation>
    <scope>NUCLEOTIDE SEQUENCE [LARGE SCALE GENOMIC DNA]</scope>
    <source>
        <strain evidence="7">cv. AL8/78</strain>
    </source>
</reference>
<name>A0A453T9V5_AEGTS</name>
<keyword evidence="4" id="KW-0547">Nucleotide-binding</keyword>
<dbReference type="GO" id="GO:0000166">
    <property type="term" value="F:nucleotide binding"/>
    <property type="evidence" value="ECO:0007669"/>
    <property type="project" value="UniProtKB-KW"/>
</dbReference>
<dbReference type="Gene3D" id="1.20.5.4130">
    <property type="match status" value="1"/>
</dbReference>
<dbReference type="CDD" id="cd14798">
    <property type="entry name" value="RX-CC_like"/>
    <property type="match status" value="1"/>
</dbReference>
<evidence type="ECO:0000256" key="2">
    <source>
        <dbReference type="ARBA" id="ARBA00022614"/>
    </source>
</evidence>
<dbReference type="STRING" id="200361.A0A453T9V5"/>
<reference evidence="7" key="3">
    <citation type="journal article" date="2017" name="Nature">
        <title>Genome sequence of the progenitor of the wheat D genome Aegilops tauschii.</title>
        <authorList>
            <person name="Luo M.C."/>
            <person name="Gu Y.Q."/>
            <person name="Puiu D."/>
            <person name="Wang H."/>
            <person name="Twardziok S.O."/>
            <person name="Deal K.R."/>
            <person name="Huo N."/>
            <person name="Zhu T."/>
            <person name="Wang L."/>
            <person name="Wang Y."/>
            <person name="McGuire P.E."/>
            <person name="Liu S."/>
            <person name="Long H."/>
            <person name="Ramasamy R.K."/>
            <person name="Rodriguez J.C."/>
            <person name="Van S.L."/>
            <person name="Yuan L."/>
            <person name="Wang Z."/>
            <person name="Xia Z."/>
            <person name="Xiao L."/>
            <person name="Anderson O.D."/>
            <person name="Ouyang S."/>
            <person name="Liang Y."/>
            <person name="Zimin A.V."/>
            <person name="Pertea G."/>
            <person name="Qi P."/>
            <person name="Bennetzen J.L."/>
            <person name="Dai X."/>
            <person name="Dawson M.W."/>
            <person name="Muller H.G."/>
            <person name="Kugler K."/>
            <person name="Rivarola-Duarte L."/>
            <person name="Spannagl M."/>
            <person name="Mayer K.F.X."/>
            <person name="Lu F.H."/>
            <person name="Bevan M.W."/>
            <person name="Leroy P."/>
            <person name="Li P."/>
            <person name="You F.M."/>
            <person name="Sun Q."/>
            <person name="Liu Z."/>
            <person name="Lyons E."/>
            <person name="Wicker T."/>
            <person name="Salzberg S.L."/>
            <person name="Devos K.M."/>
            <person name="Dvorak J."/>
        </authorList>
    </citation>
    <scope>NUCLEOTIDE SEQUENCE [LARGE SCALE GENOMIC DNA]</scope>
    <source>
        <strain evidence="7">cv. AL8/78</strain>
    </source>
</reference>
<dbReference type="PANTHER" id="PTHR19338:SF58">
    <property type="entry name" value="OS09G0517100 PROTEIN"/>
    <property type="match status" value="1"/>
</dbReference>
<dbReference type="EnsemblPlants" id="AET7Gv21305300.1">
    <property type="protein sequence ID" value="AET7Gv21305300.1"/>
    <property type="gene ID" value="AET7Gv21305300"/>
</dbReference>
<dbReference type="InterPro" id="IPR038005">
    <property type="entry name" value="RX-like_CC"/>
</dbReference>
<evidence type="ECO:0000259" key="6">
    <source>
        <dbReference type="Pfam" id="PF18052"/>
    </source>
</evidence>
<sequence length="167" mass="19306">MPSRCGSPALAYHAQENNHPLRRERDMADLVVGLAKSVVEGALTKAQAAIEEEAKLRQSTQRNLVFITDEFEMMHSFLKVADEERLENKVVITWVRQIRELAYDVEDCIELVIHLDKKSRWWWHMVPSWCMALPLPLDEAASEIEQLKARVEDVSTRNTRYSLISDT</sequence>
<dbReference type="InterPro" id="IPR041118">
    <property type="entry name" value="Rx_N"/>
</dbReference>
<reference evidence="8" key="2">
    <citation type="journal article" date="2017" name="Nat. Plants">
        <title>The Aegilops tauschii genome reveals multiple impacts of transposons.</title>
        <authorList>
            <person name="Zhao G."/>
            <person name="Zou C."/>
            <person name="Li K."/>
            <person name="Wang K."/>
            <person name="Li T."/>
            <person name="Gao L."/>
            <person name="Zhang X."/>
            <person name="Wang H."/>
            <person name="Yang Z."/>
            <person name="Liu X."/>
            <person name="Jiang W."/>
            <person name="Mao L."/>
            <person name="Kong X."/>
            <person name="Jiao Y."/>
            <person name="Jia J."/>
        </authorList>
    </citation>
    <scope>NUCLEOTIDE SEQUENCE [LARGE SCALE GENOMIC DNA]</scope>
    <source>
        <strain evidence="8">cv. AL8/78</strain>
    </source>
</reference>
<protein>
    <recommendedName>
        <fullName evidence="6">Disease resistance N-terminal domain-containing protein</fullName>
    </recommendedName>
</protein>
<dbReference type="PANTHER" id="PTHR19338">
    <property type="entry name" value="TRANSLOCASE OF INNER MITOCHONDRIAL MEMBRANE 13 HOMOLOG"/>
    <property type="match status" value="1"/>
</dbReference>
<dbReference type="Gramene" id="AET7Gv21305300.1">
    <property type="protein sequence ID" value="AET7Gv21305300.1"/>
    <property type="gene ID" value="AET7Gv21305300"/>
</dbReference>
<keyword evidence="5" id="KW-0611">Plant defense</keyword>
<evidence type="ECO:0000256" key="1">
    <source>
        <dbReference type="ARBA" id="ARBA00008894"/>
    </source>
</evidence>
<reference evidence="7" key="4">
    <citation type="submission" date="2019-03" db="UniProtKB">
        <authorList>
            <consortium name="EnsemblPlants"/>
        </authorList>
    </citation>
    <scope>IDENTIFICATION</scope>
</reference>
<evidence type="ECO:0000256" key="5">
    <source>
        <dbReference type="ARBA" id="ARBA00022821"/>
    </source>
</evidence>
<feature type="domain" description="Disease resistance N-terminal" evidence="6">
    <location>
        <begin position="38"/>
        <end position="120"/>
    </location>
</feature>
<keyword evidence="8" id="KW-1185">Reference proteome</keyword>
<dbReference type="GO" id="GO:0006952">
    <property type="term" value="P:defense response"/>
    <property type="evidence" value="ECO:0007669"/>
    <property type="project" value="UniProtKB-KW"/>
</dbReference>
<evidence type="ECO:0000313" key="8">
    <source>
        <dbReference type="Proteomes" id="UP000015105"/>
    </source>
</evidence>
<accession>A0A453T9V5</accession>
<evidence type="ECO:0000313" key="7">
    <source>
        <dbReference type="EnsemblPlants" id="AET7Gv21305300.1"/>
    </source>
</evidence>
<keyword evidence="3" id="KW-0677">Repeat</keyword>
<dbReference type="AlphaFoldDB" id="A0A453T9V5"/>